<feature type="compositionally biased region" description="Polar residues" evidence="1">
    <location>
        <begin position="195"/>
        <end position="230"/>
    </location>
</feature>
<protein>
    <submittedName>
        <fullName evidence="2">Uncharacterized protein</fullName>
    </submittedName>
</protein>
<dbReference type="Gene3D" id="1.10.238.10">
    <property type="entry name" value="EF-hand"/>
    <property type="match status" value="1"/>
</dbReference>
<organism evidence="2 3">
    <name type="scientific">Polarella glacialis</name>
    <name type="common">Dinoflagellate</name>
    <dbReference type="NCBI Taxonomy" id="89957"/>
    <lineage>
        <taxon>Eukaryota</taxon>
        <taxon>Sar</taxon>
        <taxon>Alveolata</taxon>
        <taxon>Dinophyceae</taxon>
        <taxon>Suessiales</taxon>
        <taxon>Suessiaceae</taxon>
        <taxon>Polarella</taxon>
    </lineage>
</organism>
<sequence>MSKNALRDRLGLPPLSRDACKSEDTPSAVDSAVNVRPRLLRGGSLPVQGLPRPALRRGATDPPPASPRKTPTKLVPLHSARGDDVRWKSWTTSVDVSGPDVTAGRASADSMPPSGRVSGNLKHQEAGDALPPPKGASGLLRPLSVGSGDNSPRVLLGRLQGVWQRRAAEDADLKKPLKVDTTAAPVESAKIPVSVSAQTSARSTPTPQNPEGASKCSSRASRLSPSTPEQPESVPRPPFEASVAAEAWEPPRSSRQPLRAFTRLRTRELSPMPDTESVLGSFHAAAALGRGLFWPATFERYAMGRMPGMSKVTGACLGPAEFGRLLRDHGVELGYDVRCRALELVSGSNCVHSTDFQSFFDFIEATARLWVAADPTIGKDTKGKKKKRRGKKPEEAALAVARAVFNSYDVERTGVIDREGYMKLLRDKSQVPQTIEEWQDLCRQVSLCRQDGLPGPLDFPDFLRFVVRLSSDGMDISD</sequence>
<feature type="region of interest" description="Disordered" evidence="1">
    <location>
        <begin position="1"/>
        <end position="152"/>
    </location>
</feature>
<keyword evidence="3" id="KW-1185">Reference proteome</keyword>
<evidence type="ECO:0000256" key="1">
    <source>
        <dbReference type="SAM" id="MobiDB-lite"/>
    </source>
</evidence>
<dbReference type="SUPFAM" id="SSF47473">
    <property type="entry name" value="EF-hand"/>
    <property type="match status" value="1"/>
</dbReference>
<proteinExistence type="predicted"/>
<feature type="region of interest" description="Disordered" evidence="1">
    <location>
        <begin position="190"/>
        <end position="237"/>
    </location>
</feature>
<dbReference type="Proteomes" id="UP000654075">
    <property type="component" value="Unassembled WGS sequence"/>
</dbReference>
<dbReference type="InterPro" id="IPR011992">
    <property type="entry name" value="EF-hand-dom_pair"/>
</dbReference>
<feature type="compositionally biased region" description="Basic and acidic residues" evidence="1">
    <location>
        <begin position="1"/>
        <end position="10"/>
    </location>
</feature>
<dbReference type="OrthoDB" id="484851at2759"/>
<gene>
    <name evidence="2" type="ORF">PGLA1383_LOCUS48745</name>
</gene>
<dbReference type="EMBL" id="CAJNNV010030531">
    <property type="protein sequence ID" value="CAE8632816.1"/>
    <property type="molecule type" value="Genomic_DNA"/>
</dbReference>
<name>A0A813H4K4_POLGL</name>
<reference evidence="2" key="1">
    <citation type="submission" date="2021-02" db="EMBL/GenBank/DDBJ databases">
        <authorList>
            <person name="Dougan E. K."/>
            <person name="Rhodes N."/>
            <person name="Thang M."/>
            <person name="Chan C."/>
        </authorList>
    </citation>
    <scope>NUCLEOTIDE SEQUENCE</scope>
</reference>
<evidence type="ECO:0000313" key="3">
    <source>
        <dbReference type="Proteomes" id="UP000654075"/>
    </source>
</evidence>
<accession>A0A813H4K4</accession>
<evidence type="ECO:0000313" key="2">
    <source>
        <dbReference type="EMBL" id="CAE8632816.1"/>
    </source>
</evidence>
<comment type="caution">
    <text evidence="2">The sequence shown here is derived from an EMBL/GenBank/DDBJ whole genome shotgun (WGS) entry which is preliminary data.</text>
</comment>
<dbReference type="AlphaFoldDB" id="A0A813H4K4"/>